<dbReference type="GO" id="GO:0004781">
    <property type="term" value="F:sulfate adenylyltransferase (ATP) activity"/>
    <property type="evidence" value="ECO:0007669"/>
    <property type="project" value="UniProtKB-EC"/>
</dbReference>
<dbReference type="GO" id="GO:0010134">
    <property type="term" value="P:sulfate assimilation via adenylyl sulfate reduction"/>
    <property type="evidence" value="ECO:0007669"/>
    <property type="project" value="TreeGrafter"/>
</dbReference>
<dbReference type="InterPro" id="IPR027417">
    <property type="entry name" value="P-loop_NTPase"/>
</dbReference>
<proteinExistence type="predicted"/>
<dbReference type="PANTHER" id="PTHR42700">
    <property type="entry name" value="SULFATE ADENYLYLTRANSFERASE"/>
    <property type="match status" value="1"/>
</dbReference>
<evidence type="ECO:0000256" key="1">
    <source>
        <dbReference type="ARBA" id="ARBA00001823"/>
    </source>
</evidence>
<evidence type="ECO:0000259" key="9">
    <source>
        <dbReference type="Pfam" id="PF14306"/>
    </source>
</evidence>
<organism evidence="10">
    <name type="scientific">hydrothermal vent metagenome</name>
    <dbReference type="NCBI Taxonomy" id="652676"/>
    <lineage>
        <taxon>unclassified sequences</taxon>
        <taxon>metagenomes</taxon>
        <taxon>ecological metagenomes</taxon>
    </lineage>
</organism>
<keyword evidence="3 10" id="KW-0548">Nucleotidyltransferase</keyword>
<dbReference type="GO" id="GO:0005524">
    <property type="term" value="F:ATP binding"/>
    <property type="evidence" value="ECO:0007669"/>
    <property type="project" value="UniProtKB-KW"/>
</dbReference>
<dbReference type="InterPro" id="IPR014729">
    <property type="entry name" value="Rossmann-like_a/b/a_fold"/>
</dbReference>
<dbReference type="EC" id="2.7.7.4" evidence="10"/>
<dbReference type="FunFam" id="3.40.50.300:FF:000802">
    <property type="entry name" value="Sulfate adenylyltransferase"/>
    <property type="match status" value="1"/>
</dbReference>
<evidence type="ECO:0000256" key="6">
    <source>
        <dbReference type="ARBA" id="ARBA00024327"/>
    </source>
</evidence>
<dbReference type="Gene3D" id="3.40.50.620">
    <property type="entry name" value="HUPs"/>
    <property type="match status" value="1"/>
</dbReference>
<dbReference type="AlphaFoldDB" id="A0A3B1BV19"/>
<dbReference type="NCBIfam" id="TIGR00455">
    <property type="entry name" value="apsK"/>
    <property type="match status" value="1"/>
</dbReference>
<protein>
    <submittedName>
        <fullName evidence="10">Sulfate adenylyltransferase / Adenylylsulfate kinase</fullName>
        <ecNumber evidence="10">2.7.1.25</ecNumber>
        <ecNumber evidence="10">2.7.7.4</ecNumber>
    </submittedName>
</protein>
<dbReference type="InterPro" id="IPR059117">
    <property type="entry name" value="APS_kinase_dom"/>
</dbReference>
<feature type="domain" description="APS kinase" evidence="7">
    <location>
        <begin position="396"/>
        <end position="548"/>
    </location>
</feature>
<reference evidence="10" key="1">
    <citation type="submission" date="2018-06" db="EMBL/GenBank/DDBJ databases">
        <authorList>
            <person name="Zhirakovskaya E."/>
        </authorList>
    </citation>
    <scope>NUCLEOTIDE SEQUENCE</scope>
</reference>
<dbReference type="EC" id="2.7.1.25" evidence="10"/>
<dbReference type="GO" id="GO:0005737">
    <property type="term" value="C:cytoplasm"/>
    <property type="evidence" value="ECO:0007669"/>
    <property type="project" value="TreeGrafter"/>
</dbReference>
<feature type="domain" description="Sulphate adenylyltransferase catalytic" evidence="8">
    <location>
        <begin position="172"/>
        <end position="387"/>
    </location>
</feature>
<dbReference type="GO" id="GO:0019379">
    <property type="term" value="P:sulfate assimilation, phosphoadenylyl sulfate reduction by phosphoadenylyl-sulfate reductase (thioredoxin)"/>
    <property type="evidence" value="ECO:0007669"/>
    <property type="project" value="TreeGrafter"/>
</dbReference>
<dbReference type="PANTHER" id="PTHR42700:SF1">
    <property type="entry name" value="SULFATE ADENYLYLTRANSFERASE"/>
    <property type="match status" value="1"/>
</dbReference>
<evidence type="ECO:0000259" key="7">
    <source>
        <dbReference type="Pfam" id="PF01583"/>
    </source>
</evidence>
<dbReference type="CDD" id="cd02027">
    <property type="entry name" value="APSK"/>
    <property type="match status" value="1"/>
</dbReference>
<keyword evidence="2 10" id="KW-0808">Transferase</keyword>
<dbReference type="Pfam" id="PF14306">
    <property type="entry name" value="PUA_2"/>
    <property type="match status" value="1"/>
</dbReference>
<keyword evidence="5" id="KW-0067">ATP-binding</keyword>
<dbReference type="InterPro" id="IPR002650">
    <property type="entry name" value="Sulphate_adenylyltransferase"/>
</dbReference>
<dbReference type="Pfam" id="PF01583">
    <property type="entry name" value="APS_kinase"/>
    <property type="match status" value="1"/>
</dbReference>
<keyword evidence="4" id="KW-0547">Nucleotide-binding</keyword>
<gene>
    <name evidence="10" type="ORF">MNBD_GAMMA25-794</name>
</gene>
<dbReference type="Gene3D" id="3.10.400.10">
    <property type="entry name" value="Sulfate adenylyltransferase"/>
    <property type="match status" value="1"/>
</dbReference>
<dbReference type="InterPro" id="IPR050512">
    <property type="entry name" value="Sulf_AdTrans/APS_kinase"/>
</dbReference>
<dbReference type="SUPFAM" id="SSF52540">
    <property type="entry name" value="P-loop containing nucleoside triphosphate hydrolases"/>
    <property type="match status" value="1"/>
</dbReference>
<dbReference type="InterPro" id="IPR025980">
    <property type="entry name" value="ATP-Sase_PUA-like_dom"/>
</dbReference>
<evidence type="ECO:0000256" key="5">
    <source>
        <dbReference type="ARBA" id="ARBA00022840"/>
    </source>
</evidence>
<name>A0A3B1BV19_9ZZZZ</name>
<keyword evidence="10" id="KW-0418">Kinase</keyword>
<dbReference type="NCBIfam" id="NF004040">
    <property type="entry name" value="PRK05537.1"/>
    <property type="match status" value="1"/>
</dbReference>
<comment type="pathway">
    <text evidence="6">Sulfur metabolism; hydrogen sulfide biosynthesis; sulfite from sulfate.</text>
</comment>
<evidence type="ECO:0000259" key="8">
    <source>
        <dbReference type="Pfam" id="PF01747"/>
    </source>
</evidence>
<dbReference type="InterPro" id="IPR002891">
    <property type="entry name" value="APS"/>
</dbReference>
<evidence type="ECO:0000313" key="10">
    <source>
        <dbReference type="EMBL" id="VAX08517.1"/>
    </source>
</evidence>
<evidence type="ECO:0000256" key="2">
    <source>
        <dbReference type="ARBA" id="ARBA00022679"/>
    </source>
</evidence>
<dbReference type="InterPro" id="IPR024951">
    <property type="entry name" value="Sulfurylase_cat_dom"/>
</dbReference>
<sequence>MSELIHPLGGELVDLVLDPESAEKEKSESGEYPAVTLSQRQLCDLELLVNGAFSPLTGFMQKNDYDSVVENVHLNDGTLWPIPVVLDVSNKFASTLKIGQKIALRDAEGFMPAVMTVEEIWEPDKKREAEAVYGTTSDEHLGVQYLYEQVHNVYIGGRVEGIELSVHHDFENLWDSPRELRALFKKMGWRRVVAFQSSKPMHRVQRDIILQAAKDIRGHVLLHPAVGMTEPGDMQYYARVHCYQAIQKYFPHNLSMLSLLPLAMRMAGPREALWHALIHQNFGCSHIVIGPKHAYPPYEDKKEVQFYSRDESTEFVLKYKDELQIEVVPVETVHYVPEKKRYYPLSEIESKKLEYAEYTDAKLKDDLQNNREIPDWFSFPEVVSHLCKVFPPLSQQGFTLFFTGLSGSGKSTLAKIVYAKLVESGGRPVTLLDGDIVRLNLSSELGFSKEHRDLNVKRIGYVASEITKNRGIAICAPIAPYTSTRRVVRKVIEQHGAFVEIHVATPLETCESRDRKGLYAKARQGLIPEFTGISDPYEIPDAAEIKIDTSDYSAMEAAQEIYLYLLREGFLDKTDSPCY</sequence>
<accession>A0A3B1BV19</accession>
<dbReference type="SUPFAM" id="SSF52374">
    <property type="entry name" value="Nucleotidylyl transferase"/>
    <property type="match status" value="1"/>
</dbReference>
<dbReference type="Gene3D" id="3.40.50.300">
    <property type="entry name" value="P-loop containing nucleotide triphosphate hydrolases"/>
    <property type="match status" value="1"/>
</dbReference>
<dbReference type="SUPFAM" id="SSF88697">
    <property type="entry name" value="PUA domain-like"/>
    <property type="match status" value="1"/>
</dbReference>
<dbReference type="InterPro" id="IPR015947">
    <property type="entry name" value="PUA-like_sf"/>
</dbReference>
<dbReference type="EMBL" id="UOFY01000028">
    <property type="protein sequence ID" value="VAX08517.1"/>
    <property type="molecule type" value="Genomic_DNA"/>
</dbReference>
<dbReference type="NCBIfam" id="NF003013">
    <property type="entry name" value="PRK03846.1"/>
    <property type="match status" value="1"/>
</dbReference>
<dbReference type="Pfam" id="PF01747">
    <property type="entry name" value="ATP-sulfurylase"/>
    <property type="match status" value="1"/>
</dbReference>
<feature type="domain" description="ATP-sulfurylase PUA-like" evidence="9">
    <location>
        <begin position="5"/>
        <end position="163"/>
    </location>
</feature>
<evidence type="ECO:0000256" key="3">
    <source>
        <dbReference type="ARBA" id="ARBA00022695"/>
    </source>
</evidence>
<evidence type="ECO:0000256" key="4">
    <source>
        <dbReference type="ARBA" id="ARBA00022741"/>
    </source>
</evidence>
<dbReference type="NCBIfam" id="TIGR00339">
    <property type="entry name" value="sopT"/>
    <property type="match status" value="1"/>
</dbReference>
<comment type="catalytic activity">
    <reaction evidence="1">
        <text>adenosine 5'-phosphosulfate + ATP = 3'-phosphoadenylyl sulfate + ADP + H(+)</text>
        <dbReference type="Rhea" id="RHEA:24152"/>
        <dbReference type="ChEBI" id="CHEBI:15378"/>
        <dbReference type="ChEBI" id="CHEBI:30616"/>
        <dbReference type="ChEBI" id="CHEBI:58243"/>
        <dbReference type="ChEBI" id="CHEBI:58339"/>
        <dbReference type="ChEBI" id="CHEBI:456216"/>
        <dbReference type="EC" id="2.7.1.25"/>
    </reaction>
</comment>
<dbReference type="GO" id="GO:0004020">
    <property type="term" value="F:adenylylsulfate kinase activity"/>
    <property type="evidence" value="ECO:0007669"/>
    <property type="project" value="UniProtKB-EC"/>
</dbReference>